<protein>
    <submittedName>
        <fullName evidence="2">Uncharacterized protein</fullName>
    </submittedName>
</protein>
<dbReference type="AlphaFoldDB" id="A0AAN8P2H3"/>
<dbReference type="Proteomes" id="UP001372834">
    <property type="component" value="Unassembled WGS sequence"/>
</dbReference>
<accession>A0AAN8P2H3</accession>
<feature type="region of interest" description="Disordered" evidence="1">
    <location>
        <begin position="98"/>
        <end position="169"/>
    </location>
</feature>
<proteinExistence type="predicted"/>
<sequence>MVPASAIWSVLRAVDTLCDTRKRYNPVLNQTQRNALNRNIKEQLEVFKSNYPPEADTIYVLTGGVMLHACCTGKQPEKRKRARCLCELSKNQRRNFRRRMKLMGQPKKPIVPDKGPDRGPKKRIKDFEPWLTMISQPRPNPMAEKTNTQNGNAPPPAQTKPKTPKAKKK</sequence>
<feature type="compositionally biased region" description="Basic and acidic residues" evidence="1">
    <location>
        <begin position="110"/>
        <end position="119"/>
    </location>
</feature>
<name>A0AAN8P2H3_POLSC</name>
<evidence type="ECO:0000256" key="1">
    <source>
        <dbReference type="SAM" id="MobiDB-lite"/>
    </source>
</evidence>
<comment type="caution">
    <text evidence="2">The sequence shown here is derived from an EMBL/GenBank/DDBJ whole genome shotgun (WGS) entry which is preliminary data.</text>
</comment>
<organism evidence="2 3">
    <name type="scientific">Polyplax serrata</name>
    <name type="common">Common mouse louse</name>
    <dbReference type="NCBI Taxonomy" id="468196"/>
    <lineage>
        <taxon>Eukaryota</taxon>
        <taxon>Metazoa</taxon>
        <taxon>Ecdysozoa</taxon>
        <taxon>Arthropoda</taxon>
        <taxon>Hexapoda</taxon>
        <taxon>Insecta</taxon>
        <taxon>Pterygota</taxon>
        <taxon>Neoptera</taxon>
        <taxon>Paraneoptera</taxon>
        <taxon>Psocodea</taxon>
        <taxon>Troctomorpha</taxon>
        <taxon>Phthiraptera</taxon>
        <taxon>Anoplura</taxon>
        <taxon>Polyplacidae</taxon>
        <taxon>Polyplax</taxon>
    </lineage>
</organism>
<reference evidence="2 3" key="1">
    <citation type="submission" date="2023-10" db="EMBL/GenBank/DDBJ databases">
        <title>Genomes of two closely related lineages of the louse Polyplax serrata with different host specificities.</title>
        <authorList>
            <person name="Martinu J."/>
            <person name="Tarabai H."/>
            <person name="Stefka J."/>
            <person name="Hypsa V."/>
        </authorList>
    </citation>
    <scope>NUCLEOTIDE SEQUENCE [LARGE SCALE GENOMIC DNA]</scope>
    <source>
        <strain evidence="2">HR10_N</strain>
    </source>
</reference>
<dbReference type="EMBL" id="JAWJWE010000041">
    <property type="protein sequence ID" value="KAK6618671.1"/>
    <property type="molecule type" value="Genomic_DNA"/>
</dbReference>
<evidence type="ECO:0000313" key="3">
    <source>
        <dbReference type="Proteomes" id="UP001372834"/>
    </source>
</evidence>
<evidence type="ECO:0000313" key="2">
    <source>
        <dbReference type="EMBL" id="KAK6618671.1"/>
    </source>
</evidence>
<gene>
    <name evidence="2" type="ORF">RUM43_013062</name>
</gene>